<proteinExistence type="predicted"/>
<protein>
    <submittedName>
        <fullName evidence="1">Uncharacterized protein</fullName>
    </submittedName>
</protein>
<keyword evidence="2" id="KW-1185">Reference proteome</keyword>
<gene>
    <name evidence="1" type="ORF">HPB50_011636</name>
</gene>
<dbReference type="EMBL" id="CM023481">
    <property type="protein sequence ID" value="KAH6946105.1"/>
    <property type="molecule type" value="Genomic_DNA"/>
</dbReference>
<accession>A0ACB7TGP8</accession>
<organism evidence="1 2">
    <name type="scientific">Hyalomma asiaticum</name>
    <name type="common">Tick</name>
    <dbReference type="NCBI Taxonomy" id="266040"/>
    <lineage>
        <taxon>Eukaryota</taxon>
        <taxon>Metazoa</taxon>
        <taxon>Ecdysozoa</taxon>
        <taxon>Arthropoda</taxon>
        <taxon>Chelicerata</taxon>
        <taxon>Arachnida</taxon>
        <taxon>Acari</taxon>
        <taxon>Parasitiformes</taxon>
        <taxon>Ixodida</taxon>
        <taxon>Ixodoidea</taxon>
        <taxon>Ixodidae</taxon>
        <taxon>Hyalomminae</taxon>
        <taxon>Hyalomma</taxon>
    </lineage>
</organism>
<dbReference type="Proteomes" id="UP000821845">
    <property type="component" value="Chromosome 1"/>
</dbReference>
<reference evidence="1" key="1">
    <citation type="submission" date="2020-05" db="EMBL/GenBank/DDBJ databases">
        <title>Large-scale comparative analyses of tick genomes elucidate their genetic diversity and vector capacities.</title>
        <authorList>
            <person name="Jia N."/>
            <person name="Wang J."/>
            <person name="Shi W."/>
            <person name="Du L."/>
            <person name="Sun Y."/>
            <person name="Zhan W."/>
            <person name="Jiang J."/>
            <person name="Wang Q."/>
            <person name="Zhang B."/>
            <person name="Ji P."/>
            <person name="Sakyi L.B."/>
            <person name="Cui X."/>
            <person name="Yuan T."/>
            <person name="Jiang B."/>
            <person name="Yang W."/>
            <person name="Lam T.T.-Y."/>
            <person name="Chang Q."/>
            <person name="Ding S."/>
            <person name="Wang X."/>
            <person name="Zhu J."/>
            <person name="Ruan X."/>
            <person name="Zhao L."/>
            <person name="Wei J."/>
            <person name="Que T."/>
            <person name="Du C."/>
            <person name="Cheng J."/>
            <person name="Dai P."/>
            <person name="Han X."/>
            <person name="Huang E."/>
            <person name="Gao Y."/>
            <person name="Liu J."/>
            <person name="Shao H."/>
            <person name="Ye R."/>
            <person name="Li L."/>
            <person name="Wei W."/>
            <person name="Wang X."/>
            <person name="Wang C."/>
            <person name="Yang T."/>
            <person name="Huo Q."/>
            <person name="Li W."/>
            <person name="Guo W."/>
            <person name="Chen H."/>
            <person name="Zhou L."/>
            <person name="Ni X."/>
            <person name="Tian J."/>
            <person name="Zhou Y."/>
            <person name="Sheng Y."/>
            <person name="Liu T."/>
            <person name="Pan Y."/>
            <person name="Xia L."/>
            <person name="Li J."/>
            <person name="Zhao F."/>
            <person name="Cao W."/>
        </authorList>
    </citation>
    <scope>NUCLEOTIDE SEQUENCE</scope>
    <source>
        <strain evidence="1">Hyas-2018</strain>
    </source>
</reference>
<comment type="caution">
    <text evidence="1">The sequence shown here is derived from an EMBL/GenBank/DDBJ whole genome shotgun (WGS) entry which is preliminary data.</text>
</comment>
<evidence type="ECO:0000313" key="2">
    <source>
        <dbReference type="Proteomes" id="UP000821845"/>
    </source>
</evidence>
<sequence length="483" mass="54185">MTFKIDLEEAPDLILKYKVTSVPTLVILLNGEAVDRVEGMNVEELLSKLRALKDHVEMPPLVAREDQAGRNVHATARHFSTDRKRVREWDKKFESLLQQNFGTAKLRRKLSNGAPVFSEDVDDALFEFLERERGAGRAVSNRLLSEEAVKIARSLQLGNFAASSQYIKRWKQRFGVTMRQSTNESQKTPDDFSEAAKAFHSAVNSLRARHDYTPYNICNMDQTMVRMDSPASRTNNVVGESTVRIANTGCARRGFTVALAACASGHKLPAFIVLKEPSGRIPTKAFMSLRIPANVRVTASKNRWITSDKLQEWLARVWGPKNDDVRRLLVLDQAPIHKTQAAKDAIAERDTDVYVPAGCTSLLQPADVFWNRPFKANLRRSWEMFMRKAERTPKGNLRKPSRQDALNFVSEAWAAVTVETVVRSFKGCGISNALDGSEDGELHDCLSDISAVAPEHPEDLRNECLDIVFGSDSEESFDGFESD</sequence>
<name>A0ACB7TGP8_HYAAI</name>
<evidence type="ECO:0000313" key="1">
    <source>
        <dbReference type="EMBL" id="KAH6946105.1"/>
    </source>
</evidence>